<evidence type="ECO:0000313" key="2">
    <source>
        <dbReference type="EMBL" id="EAQ78229.1"/>
    </source>
</evidence>
<feature type="binding site" evidence="1">
    <location>
        <position position="149"/>
    </location>
    <ligand>
        <name>Zn(2+)</name>
        <dbReference type="ChEBI" id="CHEBI:29105"/>
    </ligand>
</feature>
<dbReference type="Proteomes" id="UP000004358">
    <property type="component" value="Unassembled WGS sequence"/>
</dbReference>
<dbReference type="InterPro" id="IPR036388">
    <property type="entry name" value="WH-like_DNA-bd_sf"/>
</dbReference>
<keyword evidence="1" id="KW-0862">Zinc</keyword>
<evidence type="ECO:0000313" key="3">
    <source>
        <dbReference type="Proteomes" id="UP000004358"/>
    </source>
</evidence>
<dbReference type="AlphaFoldDB" id="A3ZZ35"/>
<dbReference type="Pfam" id="PF01475">
    <property type="entry name" value="FUR"/>
    <property type="match status" value="1"/>
</dbReference>
<dbReference type="GO" id="GO:0045892">
    <property type="term" value="P:negative regulation of DNA-templated transcription"/>
    <property type="evidence" value="ECO:0007669"/>
    <property type="project" value="TreeGrafter"/>
</dbReference>
<dbReference type="eggNOG" id="COG0735">
    <property type="taxonomic scope" value="Bacteria"/>
</dbReference>
<dbReference type="SUPFAM" id="SSF46785">
    <property type="entry name" value="Winged helix' DNA-binding domain"/>
    <property type="match status" value="1"/>
</dbReference>
<proteinExistence type="predicted"/>
<name>A3ZZ35_9BACT</name>
<dbReference type="GO" id="GO:0000976">
    <property type="term" value="F:transcription cis-regulatory region binding"/>
    <property type="evidence" value="ECO:0007669"/>
    <property type="project" value="TreeGrafter"/>
</dbReference>
<accession>A3ZZ35</accession>
<feature type="binding site" evidence="1">
    <location>
        <position position="146"/>
    </location>
    <ligand>
        <name>Zn(2+)</name>
        <dbReference type="ChEBI" id="CHEBI:29105"/>
    </ligand>
</feature>
<protein>
    <submittedName>
        <fullName evidence="2">Probable ferric uptake regulation protein Fur</fullName>
    </submittedName>
</protein>
<keyword evidence="1" id="KW-0479">Metal-binding</keyword>
<dbReference type="Gene3D" id="1.10.10.10">
    <property type="entry name" value="Winged helix-like DNA-binding domain superfamily/Winged helix DNA-binding domain"/>
    <property type="match status" value="1"/>
</dbReference>
<feature type="binding site" evidence="1">
    <location>
        <position position="113"/>
    </location>
    <ligand>
        <name>Zn(2+)</name>
        <dbReference type="ChEBI" id="CHEBI:29105"/>
    </ligand>
</feature>
<feature type="binding site" evidence="1">
    <location>
        <position position="110"/>
    </location>
    <ligand>
        <name>Zn(2+)</name>
        <dbReference type="ChEBI" id="CHEBI:29105"/>
    </ligand>
</feature>
<sequence>MKRTATVAKITEITMSEAREMVRGAGLRGTSCRLSVLQYLSAATTPLSHAEVADELDAHGYDKSTIYRSLVELAEAGLLSRFDVGDHTWRFEFRRGESQDEGTEHPHFMCVTCGKVTCLDDVDIKLKATNKKTYTDITEVLLKGHCRECG</sequence>
<dbReference type="STRING" id="314230.DSM3645_15670"/>
<dbReference type="OrthoDB" id="8659436at2"/>
<evidence type="ECO:0000256" key="1">
    <source>
        <dbReference type="PIRSR" id="PIRSR602481-1"/>
    </source>
</evidence>
<comment type="cofactor">
    <cofactor evidence="1">
        <name>Zn(2+)</name>
        <dbReference type="ChEBI" id="CHEBI:29105"/>
    </cofactor>
    <text evidence="1">Binds 1 zinc ion per subunit.</text>
</comment>
<comment type="caution">
    <text evidence="2">The sequence shown here is derived from an EMBL/GenBank/DDBJ whole genome shotgun (WGS) entry which is preliminary data.</text>
</comment>
<dbReference type="InterPro" id="IPR002481">
    <property type="entry name" value="FUR"/>
</dbReference>
<dbReference type="GO" id="GO:0008270">
    <property type="term" value="F:zinc ion binding"/>
    <property type="evidence" value="ECO:0007669"/>
    <property type="project" value="TreeGrafter"/>
</dbReference>
<dbReference type="HOGENOM" id="CLU_096072_6_0_0"/>
<dbReference type="GO" id="GO:0003700">
    <property type="term" value="F:DNA-binding transcription factor activity"/>
    <property type="evidence" value="ECO:0007669"/>
    <property type="project" value="InterPro"/>
</dbReference>
<organism evidence="2 3">
    <name type="scientific">Blastopirellula marina DSM 3645</name>
    <dbReference type="NCBI Taxonomy" id="314230"/>
    <lineage>
        <taxon>Bacteria</taxon>
        <taxon>Pseudomonadati</taxon>
        <taxon>Planctomycetota</taxon>
        <taxon>Planctomycetia</taxon>
        <taxon>Pirellulales</taxon>
        <taxon>Pirellulaceae</taxon>
        <taxon>Blastopirellula</taxon>
    </lineage>
</organism>
<dbReference type="PANTHER" id="PTHR33202:SF7">
    <property type="entry name" value="FERRIC UPTAKE REGULATION PROTEIN"/>
    <property type="match status" value="1"/>
</dbReference>
<dbReference type="EMBL" id="AANZ01000023">
    <property type="protein sequence ID" value="EAQ78229.1"/>
    <property type="molecule type" value="Genomic_DNA"/>
</dbReference>
<dbReference type="GO" id="GO:1900376">
    <property type="term" value="P:regulation of secondary metabolite biosynthetic process"/>
    <property type="evidence" value="ECO:0007669"/>
    <property type="project" value="TreeGrafter"/>
</dbReference>
<reference evidence="2 3" key="1">
    <citation type="submission" date="2006-02" db="EMBL/GenBank/DDBJ databases">
        <authorList>
            <person name="Amann R."/>
            <person name="Ferriera S."/>
            <person name="Johnson J."/>
            <person name="Kravitz S."/>
            <person name="Halpern A."/>
            <person name="Remington K."/>
            <person name="Beeson K."/>
            <person name="Tran B."/>
            <person name="Rogers Y.-H."/>
            <person name="Friedman R."/>
            <person name="Venter J.C."/>
        </authorList>
    </citation>
    <scope>NUCLEOTIDE SEQUENCE [LARGE SCALE GENOMIC DNA]</scope>
    <source>
        <strain evidence="2 3">DSM 3645</strain>
    </source>
</reference>
<dbReference type="InterPro" id="IPR036390">
    <property type="entry name" value="WH_DNA-bd_sf"/>
</dbReference>
<gene>
    <name evidence="2" type="ORF">DSM3645_15670</name>
</gene>
<dbReference type="PANTHER" id="PTHR33202">
    <property type="entry name" value="ZINC UPTAKE REGULATION PROTEIN"/>
    <property type="match status" value="1"/>
</dbReference>